<dbReference type="InterPro" id="IPR048958">
    <property type="entry name" value="Polysacc_lyase_14"/>
</dbReference>
<dbReference type="RefSeq" id="WP_270140349.1">
    <property type="nucleotide sequence ID" value="NZ_CP115450.1"/>
</dbReference>
<dbReference type="Pfam" id="PF21294">
    <property type="entry name" value="Polysacc_lyase_14"/>
    <property type="match status" value="1"/>
</dbReference>
<dbReference type="Gene3D" id="2.60.120.200">
    <property type="match status" value="1"/>
</dbReference>
<dbReference type="Proteomes" id="UP001212821">
    <property type="component" value="Chromosome"/>
</dbReference>
<name>A0ABY7PXX2_9ACTN</name>
<keyword evidence="5" id="KW-1185">Reference proteome</keyword>
<organism evidence="4 5">
    <name type="scientific">Kitasatospora cathayae</name>
    <dbReference type="NCBI Taxonomy" id="3004092"/>
    <lineage>
        <taxon>Bacteria</taxon>
        <taxon>Bacillati</taxon>
        <taxon>Actinomycetota</taxon>
        <taxon>Actinomycetes</taxon>
        <taxon>Kitasatosporales</taxon>
        <taxon>Streptomycetaceae</taxon>
        <taxon>Kitasatospora</taxon>
    </lineage>
</organism>
<evidence type="ECO:0000313" key="5">
    <source>
        <dbReference type="Proteomes" id="UP001212821"/>
    </source>
</evidence>
<feature type="domain" description="Polysaccharide lyase 14" evidence="3">
    <location>
        <begin position="105"/>
        <end position="306"/>
    </location>
</feature>
<protein>
    <recommendedName>
        <fullName evidence="3">Polysaccharide lyase 14 domain-containing protein</fullName>
    </recommendedName>
</protein>
<keyword evidence="2" id="KW-0732">Signal</keyword>
<accession>A0ABY7PXX2</accession>
<dbReference type="PANTHER" id="PTHR40124">
    <property type="match status" value="1"/>
</dbReference>
<sequence length="314" mass="32226">MQPDFQRAGRRRRPAASAAVGVTVLALAAAAASCGAAPAGQRPHHPAPRQPAVAASGPAGGGAAWAGQFTGYGSASWQHAWGVAAQGAWGGGDLAEVSDPTAPGDGSALQVTYGAGSSDHKCADCPASGGGQFYTDLNALGLSALAQGPTLDLKYSVRFPAGRDWGRAGKLPGLYGGGIGQESGGNHGDGWSTRYMWRGANGVPDNGEVYLYTPTNSGPTGYGVDEGLGDWRFLADDRWHTVEQLVNRGTGDITVWYDGRQVHATKGTASGIGSIPFGGVLFSTFYGGHDTSWGPASTQRAYFADFSLSPAVQH</sequence>
<gene>
    <name evidence="4" type="ORF">O1G21_02515</name>
</gene>
<dbReference type="PROSITE" id="PS51257">
    <property type="entry name" value="PROKAR_LIPOPROTEIN"/>
    <property type="match status" value="1"/>
</dbReference>
<dbReference type="PANTHER" id="PTHR40124:SF1">
    <property type="entry name" value="DISAGGREGATASE RELATED REPEAT PROTEIN"/>
    <property type="match status" value="1"/>
</dbReference>
<evidence type="ECO:0000313" key="4">
    <source>
        <dbReference type="EMBL" id="WBP84831.1"/>
    </source>
</evidence>
<evidence type="ECO:0000256" key="2">
    <source>
        <dbReference type="SAM" id="SignalP"/>
    </source>
</evidence>
<feature type="region of interest" description="Disordered" evidence="1">
    <location>
        <begin position="36"/>
        <end position="60"/>
    </location>
</feature>
<feature type="signal peptide" evidence="2">
    <location>
        <begin position="1"/>
        <end position="31"/>
    </location>
</feature>
<proteinExistence type="predicted"/>
<evidence type="ECO:0000259" key="3">
    <source>
        <dbReference type="Pfam" id="PF21294"/>
    </source>
</evidence>
<feature type="chain" id="PRO_5046526536" description="Polysaccharide lyase 14 domain-containing protein" evidence="2">
    <location>
        <begin position="32"/>
        <end position="314"/>
    </location>
</feature>
<evidence type="ECO:0000256" key="1">
    <source>
        <dbReference type="SAM" id="MobiDB-lite"/>
    </source>
</evidence>
<dbReference type="EMBL" id="CP115450">
    <property type="protein sequence ID" value="WBP84831.1"/>
    <property type="molecule type" value="Genomic_DNA"/>
</dbReference>
<reference evidence="5" key="1">
    <citation type="submission" date="2022-12" db="EMBL/GenBank/DDBJ databases">
        <authorList>
            <person name="Mo P."/>
        </authorList>
    </citation>
    <scope>NUCLEOTIDE SEQUENCE [LARGE SCALE GENOMIC DNA]</scope>
    <source>
        <strain evidence="5">HUAS 3-15</strain>
    </source>
</reference>